<proteinExistence type="evidence at transcript level"/>
<name>A8ST64_RIFPA</name>
<dbReference type="AlphaFoldDB" id="A8ST64"/>
<organism evidence="1">
    <name type="scientific">Riftia pachyptila</name>
    <name type="common">Vent tube worm</name>
    <dbReference type="NCBI Taxonomy" id="6426"/>
    <lineage>
        <taxon>Eukaryota</taxon>
        <taxon>Metazoa</taxon>
        <taxon>Spiralia</taxon>
        <taxon>Lophotrochozoa</taxon>
        <taxon>Annelida</taxon>
        <taxon>Polychaeta</taxon>
        <taxon>Sedentaria</taxon>
        <taxon>Canalipalpata</taxon>
        <taxon>Sabellida</taxon>
        <taxon>Siboglinidae</taxon>
        <taxon>Riftia</taxon>
    </lineage>
</organism>
<evidence type="ECO:0000313" key="1">
    <source>
        <dbReference type="EMBL" id="ABW24390.1"/>
    </source>
</evidence>
<accession>A8ST64</accession>
<protein>
    <submittedName>
        <fullName evidence="1">Uncharacterized protein</fullName>
    </submittedName>
</protein>
<sequence length="73" mass="8192">TRCCVLRETSFENSVVNGSFPREQLTVARWIWLFMTTFDDIGSISLPGGNTSSPGIFHFYAVSRPFTLSVSTR</sequence>
<reference evidence="1" key="1">
    <citation type="journal article" date="2007" name="BMC Genomics">
        <title>Identification of proteins involved in the functioning of Riftia pachyptila symbiosis by Subtractive Suppression Hybridization.</title>
        <authorList>
            <person name="Sanchez S."/>
            <person name="Hourdez S."/>
            <person name="Lallier F.H."/>
        </authorList>
    </citation>
    <scope>NUCLEOTIDE SEQUENCE</scope>
</reference>
<feature type="non-terminal residue" evidence="1">
    <location>
        <position position="1"/>
    </location>
</feature>
<reference evidence="1" key="2">
    <citation type="submission" date="2007-06" db="EMBL/GenBank/DDBJ databases">
        <authorList>
            <person name="Sanchez S."/>
            <person name="Hourdez S."/>
            <person name="Lallier F.H."/>
        </authorList>
    </citation>
    <scope>NUCLEOTIDE SEQUENCE</scope>
</reference>
<dbReference type="EMBL" id="EF648489">
    <property type="protein sequence ID" value="ABW24390.1"/>
    <property type="molecule type" value="mRNA"/>
</dbReference>